<dbReference type="EMBL" id="BAAANS010000072">
    <property type="protein sequence ID" value="GAA2120429.1"/>
    <property type="molecule type" value="Genomic_DNA"/>
</dbReference>
<accession>A0ABP5JNG3</accession>
<evidence type="ECO:0000313" key="1">
    <source>
        <dbReference type="EMBL" id="GAA2120429.1"/>
    </source>
</evidence>
<keyword evidence="2" id="KW-1185">Reference proteome</keyword>
<gene>
    <name evidence="1" type="ORF">GCM10009759_69320</name>
</gene>
<comment type="caution">
    <text evidence="1">The sequence shown here is derived from an EMBL/GenBank/DDBJ whole genome shotgun (WGS) entry which is preliminary data.</text>
</comment>
<proteinExistence type="predicted"/>
<protein>
    <submittedName>
        <fullName evidence="1">Uncharacterized protein</fullName>
    </submittedName>
</protein>
<sequence length="98" mass="10635">MEVVQALLADGVTAGAQGLDPGRRGQFLDVGQQARVSTCPMPATTRCGFAVHTRPVWTARRTTVVSGRNRRLCSLFVTSETVFEICRVAGLEWSLSLL</sequence>
<organism evidence="1 2">
    <name type="scientific">Kitasatospora saccharophila</name>
    <dbReference type="NCBI Taxonomy" id="407973"/>
    <lineage>
        <taxon>Bacteria</taxon>
        <taxon>Bacillati</taxon>
        <taxon>Actinomycetota</taxon>
        <taxon>Actinomycetes</taxon>
        <taxon>Kitasatosporales</taxon>
        <taxon>Streptomycetaceae</taxon>
        <taxon>Kitasatospora</taxon>
    </lineage>
</organism>
<name>A0ABP5JNG3_9ACTN</name>
<dbReference type="Proteomes" id="UP001500897">
    <property type="component" value="Unassembled WGS sequence"/>
</dbReference>
<evidence type="ECO:0000313" key="2">
    <source>
        <dbReference type="Proteomes" id="UP001500897"/>
    </source>
</evidence>
<reference evidence="2" key="1">
    <citation type="journal article" date="2019" name="Int. J. Syst. Evol. Microbiol.">
        <title>The Global Catalogue of Microorganisms (GCM) 10K type strain sequencing project: providing services to taxonomists for standard genome sequencing and annotation.</title>
        <authorList>
            <consortium name="The Broad Institute Genomics Platform"/>
            <consortium name="The Broad Institute Genome Sequencing Center for Infectious Disease"/>
            <person name="Wu L."/>
            <person name="Ma J."/>
        </authorList>
    </citation>
    <scope>NUCLEOTIDE SEQUENCE [LARGE SCALE GENOMIC DNA]</scope>
    <source>
        <strain evidence="2">JCM 14559</strain>
    </source>
</reference>